<accession>A0A9P1IWY2</accession>
<organism evidence="1 2">
    <name type="scientific">Caenorhabditis angaria</name>
    <dbReference type="NCBI Taxonomy" id="860376"/>
    <lineage>
        <taxon>Eukaryota</taxon>
        <taxon>Metazoa</taxon>
        <taxon>Ecdysozoa</taxon>
        <taxon>Nematoda</taxon>
        <taxon>Chromadorea</taxon>
        <taxon>Rhabditida</taxon>
        <taxon>Rhabditina</taxon>
        <taxon>Rhabditomorpha</taxon>
        <taxon>Rhabditoidea</taxon>
        <taxon>Rhabditidae</taxon>
        <taxon>Peloderinae</taxon>
        <taxon>Caenorhabditis</taxon>
    </lineage>
</organism>
<reference evidence="1" key="1">
    <citation type="submission" date="2022-11" db="EMBL/GenBank/DDBJ databases">
        <authorList>
            <person name="Kikuchi T."/>
        </authorList>
    </citation>
    <scope>NUCLEOTIDE SEQUENCE</scope>
    <source>
        <strain evidence="1">PS1010</strain>
    </source>
</reference>
<gene>
    <name evidence="1" type="ORF">CAMP_LOCUS16450</name>
</gene>
<protein>
    <submittedName>
        <fullName evidence="1">Uncharacterized protein</fullName>
    </submittedName>
</protein>
<comment type="caution">
    <text evidence="1">The sequence shown here is derived from an EMBL/GenBank/DDBJ whole genome shotgun (WGS) entry which is preliminary data.</text>
</comment>
<dbReference type="AlphaFoldDB" id="A0A9P1IWY2"/>
<sequence>MFLCFSLESRFWMMSTCTACSSDLKLKLDRSRLSVVLDTTTQASKFAVNQVDIPMTTNFKPNLVSGDLKINLVIFPWPGQQNMFMDMISKYVS</sequence>
<dbReference type="Proteomes" id="UP001152747">
    <property type="component" value="Unassembled WGS sequence"/>
</dbReference>
<name>A0A9P1IWY2_9PELO</name>
<evidence type="ECO:0000313" key="2">
    <source>
        <dbReference type="Proteomes" id="UP001152747"/>
    </source>
</evidence>
<keyword evidence="2" id="KW-1185">Reference proteome</keyword>
<proteinExistence type="predicted"/>
<dbReference type="EMBL" id="CANHGI010000005">
    <property type="protein sequence ID" value="CAI5453813.1"/>
    <property type="molecule type" value="Genomic_DNA"/>
</dbReference>
<evidence type="ECO:0000313" key="1">
    <source>
        <dbReference type="EMBL" id="CAI5453813.1"/>
    </source>
</evidence>